<dbReference type="Pfam" id="PF19300">
    <property type="entry name" value="BPD_transp_1_N"/>
    <property type="match status" value="1"/>
</dbReference>
<feature type="domain" description="ABC transmembrane type-1" evidence="8">
    <location>
        <begin position="94"/>
        <end position="312"/>
    </location>
</feature>
<keyword evidence="4 7" id="KW-0812">Transmembrane</keyword>
<evidence type="ECO:0000313" key="9">
    <source>
        <dbReference type="EMBL" id="TPE55660.1"/>
    </source>
</evidence>
<dbReference type="InterPro" id="IPR000515">
    <property type="entry name" value="MetI-like"/>
</dbReference>
<dbReference type="SUPFAM" id="SSF161098">
    <property type="entry name" value="MetI-like"/>
    <property type="match status" value="1"/>
</dbReference>
<feature type="transmembrane region" description="Helical" evidence="7">
    <location>
        <begin position="189"/>
        <end position="208"/>
    </location>
</feature>
<evidence type="ECO:0000256" key="5">
    <source>
        <dbReference type="ARBA" id="ARBA00022989"/>
    </source>
</evidence>
<protein>
    <submittedName>
        <fullName evidence="9">ABC transporter permease</fullName>
    </submittedName>
</protein>
<dbReference type="PANTHER" id="PTHR43163:SF2">
    <property type="entry name" value="ABC TRANSPORTER PERMEASE PROTEIN"/>
    <property type="match status" value="1"/>
</dbReference>
<keyword evidence="3" id="KW-1003">Cell membrane</keyword>
<dbReference type="InterPro" id="IPR045621">
    <property type="entry name" value="BPD_transp_1_N"/>
</dbReference>
<feature type="transmembrane region" description="Helical" evidence="7">
    <location>
        <begin position="96"/>
        <end position="118"/>
    </location>
</feature>
<evidence type="ECO:0000313" key="10">
    <source>
        <dbReference type="Proteomes" id="UP000315901"/>
    </source>
</evidence>
<evidence type="ECO:0000256" key="2">
    <source>
        <dbReference type="ARBA" id="ARBA00022448"/>
    </source>
</evidence>
<evidence type="ECO:0000259" key="8">
    <source>
        <dbReference type="PROSITE" id="PS50928"/>
    </source>
</evidence>
<proteinExistence type="inferred from homology"/>
<feature type="transmembrane region" description="Helical" evidence="7">
    <location>
        <begin position="243"/>
        <end position="269"/>
    </location>
</feature>
<keyword evidence="5 7" id="KW-1133">Transmembrane helix</keyword>
<reference evidence="9 10" key="1">
    <citation type="submission" date="2019-06" db="EMBL/GenBank/DDBJ databases">
        <title>A novel bacterium of genus Marinomonas, isolated from coastal sand.</title>
        <authorList>
            <person name="Huang H."/>
            <person name="Mo K."/>
            <person name="Hu Y."/>
        </authorList>
    </citation>
    <scope>NUCLEOTIDE SEQUENCE [LARGE SCALE GENOMIC DNA]</scope>
    <source>
        <strain evidence="9 10">HB171799</strain>
    </source>
</reference>
<evidence type="ECO:0000256" key="6">
    <source>
        <dbReference type="ARBA" id="ARBA00023136"/>
    </source>
</evidence>
<dbReference type="Proteomes" id="UP000315901">
    <property type="component" value="Unassembled WGS sequence"/>
</dbReference>
<dbReference type="PROSITE" id="PS50928">
    <property type="entry name" value="ABC_TM1"/>
    <property type="match status" value="1"/>
</dbReference>
<keyword evidence="6 7" id="KW-0472">Membrane</keyword>
<dbReference type="InterPro" id="IPR035906">
    <property type="entry name" value="MetI-like_sf"/>
</dbReference>
<gene>
    <name evidence="9" type="ORF">FJM67_01000</name>
</gene>
<dbReference type="OrthoDB" id="9805855at2"/>
<accession>A0A501X538</accession>
<evidence type="ECO:0000256" key="3">
    <source>
        <dbReference type="ARBA" id="ARBA00022475"/>
    </source>
</evidence>
<comment type="caution">
    <text evidence="9">The sequence shown here is derived from an EMBL/GenBank/DDBJ whole genome shotgun (WGS) entry which is preliminary data.</text>
</comment>
<evidence type="ECO:0000256" key="1">
    <source>
        <dbReference type="ARBA" id="ARBA00004651"/>
    </source>
</evidence>
<dbReference type="GO" id="GO:0055085">
    <property type="term" value="P:transmembrane transport"/>
    <property type="evidence" value="ECO:0007669"/>
    <property type="project" value="InterPro"/>
</dbReference>
<organism evidence="9 10">
    <name type="scientific">Maribrevibacterium harenarium</name>
    <dbReference type="NCBI Taxonomy" id="2589817"/>
    <lineage>
        <taxon>Bacteria</taxon>
        <taxon>Pseudomonadati</taxon>
        <taxon>Pseudomonadota</taxon>
        <taxon>Gammaproteobacteria</taxon>
        <taxon>Oceanospirillales</taxon>
        <taxon>Oceanospirillaceae</taxon>
        <taxon>Maribrevibacterium</taxon>
    </lineage>
</organism>
<feature type="transmembrane region" description="Helical" evidence="7">
    <location>
        <begin position="130"/>
        <end position="155"/>
    </location>
</feature>
<dbReference type="PANTHER" id="PTHR43163">
    <property type="entry name" value="DIPEPTIDE TRANSPORT SYSTEM PERMEASE PROTEIN DPPB-RELATED"/>
    <property type="match status" value="1"/>
</dbReference>
<comment type="similarity">
    <text evidence="7">Belongs to the binding-protein-dependent transport system permease family.</text>
</comment>
<dbReference type="RefSeq" id="WP_140586807.1">
    <property type="nucleotide sequence ID" value="NZ_VFRR01000001.1"/>
</dbReference>
<dbReference type="AlphaFoldDB" id="A0A501X538"/>
<sequence>MIGFILRRLLQAVLVMLTISFASFVIQGKLGDPVTQMVGQNVTLAERAQLTESLGLNDPLLQQYARYLSDALSGDLGVSYYHKQATLAVIGDRLPATLELSFCALLIVLLTATPLGVFAAIRPRHILSRLIVIVSTLGLSVPIFVVAMFLVYFFAVEWQWLPSFGRGETHLLFGFWSSGLVTKDGLQHLLLPSVSLAFVLAPIFVRLIRAQMLEELDSDYVRYAWSKGIPAHRVYFVHALKNTMLPVITVGGIQVGTLIAYTILTETIFQWPGMGLLFMEAVSRVDAPLISAYLIVVGLIFVLINTLVDLIYLWVNPRVRIPGYGQ</sequence>
<dbReference type="GO" id="GO:0005886">
    <property type="term" value="C:plasma membrane"/>
    <property type="evidence" value="ECO:0007669"/>
    <property type="project" value="UniProtKB-SubCell"/>
</dbReference>
<feature type="transmembrane region" description="Helical" evidence="7">
    <location>
        <begin position="289"/>
        <end position="315"/>
    </location>
</feature>
<dbReference type="CDD" id="cd06261">
    <property type="entry name" value="TM_PBP2"/>
    <property type="match status" value="1"/>
</dbReference>
<dbReference type="Pfam" id="PF00528">
    <property type="entry name" value="BPD_transp_1"/>
    <property type="match status" value="1"/>
</dbReference>
<dbReference type="EMBL" id="VFRR01000001">
    <property type="protein sequence ID" value="TPE55660.1"/>
    <property type="molecule type" value="Genomic_DNA"/>
</dbReference>
<evidence type="ECO:0000256" key="4">
    <source>
        <dbReference type="ARBA" id="ARBA00022692"/>
    </source>
</evidence>
<comment type="subcellular location">
    <subcellularLocation>
        <location evidence="1 7">Cell membrane</location>
        <topology evidence="1 7">Multi-pass membrane protein</topology>
    </subcellularLocation>
</comment>
<keyword evidence="10" id="KW-1185">Reference proteome</keyword>
<name>A0A501X538_9GAMM</name>
<evidence type="ECO:0000256" key="7">
    <source>
        <dbReference type="RuleBase" id="RU363032"/>
    </source>
</evidence>
<keyword evidence="2 7" id="KW-0813">Transport</keyword>
<dbReference type="Gene3D" id="1.10.3720.10">
    <property type="entry name" value="MetI-like"/>
    <property type="match status" value="1"/>
</dbReference>